<protein>
    <submittedName>
        <fullName evidence="3">Uncharacterized protein</fullName>
    </submittedName>
</protein>
<dbReference type="AlphaFoldDB" id="A0A9W9P1G7"/>
<comment type="caution">
    <text evidence="3">The sequence shown here is derived from an EMBL/GenBank/DDBJ whole genome shotgun (WGS) entry which is preliminary data.</text>
</comment>
<feature type="region of interest" description="Disordered" evidence="1">
    <location>
        <begin position="185"/>
        <end position="213"/>
    </location>
</feature>
<proteinExistence type="predicted"/>
<gene>
    <name evidence="3" type="ORF">N7469_005297</name>
</gene>
<evidence type="ECO:0000313" key="4">
    <source>
        <dbReference type="Proteomes" id="UP001147733"/>
    </source>
</evidence>
<dbReference type="EMBL" id="JAPQKT010000004">
    <property type="protein sequence ID" value="KAJ5233531.1"/>
    <property type="molecule type" value="Genomic_DNA"/>
</dbReference>
<feature type="transmembrane region" description="Helical" evidence="2">
    <location>
        <begin position="127"/>
        <end position="149"/>
    </location>
</feature>
<feature type="region of interest" description="Disordered" evidence="1">
    <location>
        <begin position="96"/>
        <end position="125"/>
    </location>
</feature>
<keyword evidence="2" id="KW-0812">Transmembrane</keyword>
<feature type="compositionally biased region" description="Low complexity" evidence="1">
    <location>
        <begin position="96"/>
        <end position="123"/>
    </location>
</feature>
<dbReference type="Proteomes" id="UP001147733">
    <property type="component" value="Unassembled WGS sequence"/>
</dbReference>
<evidence type="ECO:0000313" key="3">
    <source>
        <dbReference type="EMBL" id="KAJ5233531.1"/>
    </source>
</evidence>
<name>A0A9W9P1G7_PENCI</name>
<evidence type="ECO:0000256" key="1">
    <source>
        <dbReference type="SAM" id="MobiDB-lite"/>
    </source>
</evidence>
<dbReference type="OrthoDB" id="5215637at2759"/>
<reference evidence="3" key="1">
    <citation type="submission" date="2022-11" db="EMBL/GenBank/DDBJ databases">
        <authorList>
            <person name="Petersen C."/>
        </authorList>
    </citation>
    <scope>NUCLEOTIDE SEQUENCE</scope>
    <source>
        <strain evidence="3">IBT 23319</strain>
    </source>
</reference>
<sequence>MSNGLCYLQQTSGFALSRASCTDLSWSSCGSYKYCFEYNQDSGFPIVAANYAGNKTTHCCGQASWDNGTVTCPMKTVSVPIGTAIPGRAALAVSSTNSSNSSCPTDTTSNSDSSSSAGSGSSSRETAIGAGVGVPLGVIALASLAWAFWERRGRIRALSQNASNHETGQQYQQMAYRAPPVELQGPEVELSGSPAATEIGSEGYPKPHSSSVS</sequence>
<organism evidence="3 4">
    <name type="scientific">Penicillium citrinum</name>
    <dbReference type="NCBI Taxonomy" id="5077"/>
    <lineage>
        <taxon>Eukaryota</taxon>
        <taxon>Fungi</taxon>
        <taxon>Dikarya</taxon>
        <taxon>Ascomycota</taxon>
        <taxon>Pezizomycotina</taxon>
        <taxon>Eurotiomycetes</taxon>
        <taxon>Eurotiomycetidae</taxon>
        <taxon>Eurotiales</taxon>
        <taxon>Aspergillaceae</taxon>
        <taxon>Penicillium</taxon>
    </lineage>
</organism>
<reference evidence="3" key="2">
    <citation type="journal article" date="2023" name="IMA Fungus">
        <title>Comparative genomic study of the Penicillium genus elucidates a diverse pangenome and 15 lateral gene transfer events.</title>
        <authorList>
            <person name="Petersen C."/>
            <person name="Sorensen T."/>
            <person name="Nielsen M.R."/>
            <person name="Sondergaard T.E."/>
            <person name="Sorensen J.L."/>
            <person name="Fitzpatrick D.A."/>
            <person name="Frisvad J.C."/>
            <person name="Nielsen K.L."/>
        </authorList>
    </citation>
    <scope>NUCLEOTIDE SEQUENCE</scope>
    <source>
        <strain evidence="3">IBT 23319</strain>
    </source>
</reference>
<dbReference type="RefSeq" id="XP_056501031.1">
    <property type="nucleotide sequence ID" value="XM_056644217.1"/>
</dbReference>
<accession>A0A9W9P1G7</accession>
<keyword evidence="2" id="KW-1133">Transmembrane helix</keyword>
<evidence type="ECO:0000256" key="2">
    <source>
        <dbReference type="SAM" id="Phobius"/>
    </source>
</evidence>
<keyword evidence="2" id="KW-0472">Membrane</keyword>
<dbReference type="GeneID" id="81383384"/>
<keyword evidence="4" id="KW-1185">Reference proteome</keyword>